<sequence>MNEELRALELNGTWTLNSLPPGKKPISCKWVYKIKRQAEGSVERYKACLVAKGFTQVEGIDFHETFAPAKLVTVRCFLIVAVVKQWKIHQLDVHNAFLHGDLHEEVYMSLPPGLCFVQPGQVCPLHKSLYGLRQASRNWFSKLADALYAFGFKQSGWTFSLRH</sequence>
<dbReference type="EMBL" id="PGOL01001682">
    <property type="protein sequence ID" value="PKI55650.1"/>
    <property type="molecule type" value="Genomic_DNA"/>
</dbReference>
<keyword evidence="3" id="KW-1185">Reference proteome</keyword>
<dbReference type="AlphaFoldDB" id="A0A2I0JIA7"/>
<dbReference type="SUPFAM" id="SSF56672">
    <property type="entry name" value="DNA/RNA polymerases"/>
    <property type="match status" value="1"/>
</dbReference>
<dbReference type="STRING" id="22663.A0A2I0JIA7"/>
<comment type="caution">
    <text evidence="2">The sequence shown here is derived from an EMBL/GenBank/DDBJ whole genome shotgun (WGS) entry which is preliminary data.</text>
</comment>
<proteinExistence type="predicted"/>
<organism evidence="2 3">
    <name type="scientific">Punica granatum</name>
    <name type="common">Pomegranate</name>
    <dbReference type="NCBI Taxonomy" id="22663"/>
    <lineage>
        <taxon>Eukaryota</taxon>
        <taxon>Viridiplantae</taxon>
        <taxon>Streptophyta</taxon>
        <taxon>Embryophyta</taxon>
        <taxon>Tracheophyta</taxon>
        <taxon>Spermatophyta</taxon>
        <taxon>Magnoliopsida</taxon>
        <taxon>eudicotyledons</taxon>
        <taxon>Gunneridae</taxon>
        <taxon>Pentapetalae</taxon>
        <taxon>rosids</taxon>
        <taxon>malvids</taxon>
        <taxon>Myrtales</taxon>
        <taxon>Lythraceae</taxon>
        <taxon>Punica</taxon>
    </lineage>
</organism>
<name>A0A2I0JIA7_PUNGR</name>
<protein>
    <recommendedName>
        <fullName evidence="1">Reverse transcriptase Ty1/copia-type domain-containing protein</fullName>
    </recommendedName>
</protein>
<reference evidence="2 3" key="1">
    <citation type="submission" date="2017-11" db="EMBL/GenBank/DDBJ databases">
        <title>De-novo sequencing of pomegranate (Punica granatum L.) genome.</title>
        <authorList>
            <person name="Akparov Z."/>
            <person name="Amiraslanov A."/>
            <person name="Hajiyeva S."/>
            <person name="Abbasov M."/>
            <person name="Kaur K."/>
            <person name="Hamwieh A."/>
            <person name="Solovyev V."/>
            <person name="Salamov A."/>
            <person name="Braich B."/>
            <person name="Kosarev P."/>
            <person name="Mahmoud A."/>
            <person name="Hajiyev E."/>
            <person name="Babayeva S."/>
            <person name="Izzatullayeva V."/>
            <person name="Mammadov A."/>
            <person name="Mammadov A."/>
            <person name="Sharifova S."/>
            <person name="Ojaghi J."/>
            <person name="Eynullazada K."/>
            <person name="Bayramov B."/>
            <person name="Abdulazimova A."/>
            <person name="Shahmuradov I."/>
        </authorList>
    </citation>
    <scope>NUCLEOTIDE SEQUENCE [LARGE SCALE GENOMIC DNA]</scope>
    <source>
        <strain evidence="3">cv. AG2017</strain>
        <tissue evidence="2">Leaf</tissue>
    </source>
</reference>
<feature type="domain" description="Reverse transcriptase Ty1/copia-type" evidence="1">
    <location>
        <begin position="11"/>
        <end position="155"/>
    </location>
</feature>
<dbReference type="InterPro" id="IPR013103">
    <property type="entry name" value="RVT_2"/>
</dbReference>
<evidence type="ECO:0000313" key="2">
    <source>
        <dbReference type="EMBL" id="PKI55650.1"/>
    </source>
</evidence>
<dbReference type="InterPro" id="IPR043502">
    <property type="entry name" value="DNA/RNA_pol_sf"/>
</dbReference>
<dbReference type="Proteomes" id="UP000233551">
    <property type="component" value="Unassembled WGS sequence"/>
</dbReference>
<evidence type="ECO:0000313" key="3">
    <source>
        <dbReference type="Proteomes" id="UP000233551"/>
    </source>
</evidence>
<evidence type="ECO:0000259" key="1">
    <source>
        <dbReference type="Pfam" id="PF07727"/>
    </source>
</evidence>
<dbReference type="Pfam" id="PF07727">
    <property type="entry name" value="RVT_2"/>
    <property type="match status" value="1"/>
</dbReference>
<accession>A0A2I0JIA7</accession>
<gene>
    <name evidence="2" type="ORF">CRG98_023961</name>
</gene>